<dbReference type="Pfam" id="PF19931">
    <property type="entry name" value="DUF6394"/>
    <property type="match status" value="1"/>
</dbReference>
<organism evidence="1 2">
    <name type="scientific">Actinoplanes teichomyceticus</name>
    <dbReference type="NCBI Taxonomy" id="1867"/>
    <lineage>
        <taxon>Bacteria</taxon>
        <taxon>Bacillati</taxon>
        <taxon>Actinomycetota</taxon>
        <taxon>Actinomycetes</taxon>
        <taxon>Micromonosporales</taxon>
        <taxon>Micromonosporaceae</taxon>
        <taxon>Actinoplanes</taxon>
    </lineage>
</organism>
<sequence length="128" mass="13609">MSLEKVIFGFFVLLAATLNFGFFIGDLADPKLHNEYELFAAVVVNLIATVLKFGDRTQIGAVHLATSLVADLQLIAATLAWTWATQVSADGLNGESMAAVVSLSGGALLANIVSVVLLVIETVSFQRR</sequence>
<evidence type="ECO:0000313" key="2">
    <source>
        <dbReference type="Proteomes" id="UP000320239"/>
    </source>
</evidence>
<accession>A0A561WKV8</accession>
<name>A0A561WKV8_ACTTI</name>
<comment type="caution">
    <text evidence="1">The sequence shown here is derived from an EMBL/GenBank/DDBJ whole genome shotgun (WGS) entry which is preliminary data.</text>
</comment>
<gene>
    <name evidence="1" type="ORF">FHX34_1021026</name>
</gene>
<proteinExistence type="predicted"/>
<protein>
    <submittedName>
        <fullName evidence="1">Uncharacterized protein</fullName>
    </submittedName>
</protein>
<dbReference type="InterPro" id="IPR045655">
    <property type="entry name" value="DUF6394"/>
</dbReference>
<evidence type="ECO:0000313" key="1">
    <source>
        <dbReference type="EMBL" id="TWG24470.1"/>
    </source>
</evidence>
<dbReference type="OrthoDB" id="3295158at2"/>
<dbReference type="RefSeq" id="WP_122982072.1">
    <property type="nucleotide sequence ID" value="NZ_BOMX01000070.1"/>
</dbReference>
<dbReference type="Proteomes" id="UP000320239">
    <property type="component" value="Unassembled WGS sequence"/>
</dbReference>
<reference evidence="1 2" key="1">
    <citation type="submission" date="2019-06" db="EMBL/GenBank/DDBJ databases">
        <title>Sequencing the genomes of 1000 actinobacteria strains.</title>
        <authorList>
            <person name="Klenk H.-P."/>
        </authorList>
    </citation>
    <scope>NUCLEOTIDE SEQUENCE [LARGE SCALE GENOMIC DNA]</scope>
    <source>
        <strain evidence="1 2">DSM 43866</strain>
    </source>
</reference>
<dbReference type="AlphaFoldDB" id="A0A561WKV8"/>
<keyword evidence="2" id="KW-1185">Reference proteome</keyword>
<dbReference type="EMBL" id="VIWY01000002">
    <property type="protein sequence ID" value="TWG24470.1"/>
    <property type="molecule type" value="Genomic_DNA"/>
</dbReference>